<accession>A0A654LUD8</accession>
<sequence>MTNKSTSTKVSLFVVFVLGSAIFSVNGNVFAQQNVTLSEALNVTDTAEQNFNETDSVPVEEELLPTTTDGSATDNTTTTDGSATDNASNATPRPEVEEYFNSLENGTSHANTVTRDSQTILLEGESLPEGSFIHLYDSTPYQIMNGHIAAKLPCNDANSTDVNVLIGQAPNLQPAELEFVGPLSTPGELCLYHVDVASDETTPITDIAIQSNSTEDIDFPATSTVVIGVNEIAPLGEDHHE</sequence>
<dbReference type="OrthoDB" id="12047at2157"/>
<dbReference type="Proteomes" id="UP000058925">
    <property type="component" value="Chromosome"/>
</dbReference>
<dbReference type="GeneID" id="60420570"/>
<dbReference type="EMBL" id="CP012850">
    <property type="protein sequence ID" value="ALI34607.1"/>
    <property type="molecule type" value="Genomic_DNA"/>
</dbReference>
<proteinExistence type="predicted"/>
<feature type="region of interest" description="Disordered" evidence="1">
    <location>
        <begin position="49"/>
        <end position="93"/>
    </location>
</feature>
<dbReference type="AlphaFoldDB" id="A0A654LUD8"/>
<protein>
    <submittedName>
        <fullName evidence="2">Uncharacterized protein</fullName>
    </submittedName>
</protein>
<reference evidence="3" key="1">
    <citation type="submission" date="2015-10" db="EMBL/GenBank/DDBJ databases">
        <title>Niche specialization of a soil ammonia-oxidizing archaeon, Candidatus Nitrosocosmicus oleophilus.</title>
        <authorList>
            <person name="Jung M.-Y."/>
            <person name="Rhee S.-K."/>
        </authorList>
    </citation>
    <scope>NUCLEOTIDE SEQUENCE [LARGE SCALE GENOMIC DNA]</scope>
    <source>
        <strain evidence="3">MY3</strain>
    </source>
</reference>
<gene>
    <name evidence="2" type="ORF">NMY3_00394</name>
</gene>
<dbReference type="RefSeq" id="WP_196817238.1">
    <property type="nucleotide sequence ID" value="NZ_CP012850.1"/>
</dbReference>
<evidence type="ECO:0000313" key="2">
    <source>
        <dbReference type="EMBL" id="ALI34607.1"/>
    </source>
</evidence>
<dbReference type="KEGG" id="taa:NMY3_00394"/>
<keyword evidence="3" id="KW-1185">Reference proteome</keyword>
<evidence type="ECO:0000313" key="3">
    <source>
        <dbReference type="Proteomes" id="UP000058925"/>
    </source>
</evidence>
<name>A0A654LUD8_9ARCH</name>
<feature type="compositionally biased region" description="Low complexity" evidence="1">
    <location>
        <begin position="66"/>
        <end position="88"/>
    </location>
</feature>
<evidence type="ECO:0000256" key="1">
    <source>
        <dbReference type="SAM" id="MobiDB-lite"/>
    </source>
</evidence>
<organism evidence="2 3">
    <name type="scientific">Candidatus Nitrosocosmicus oleophilus</name>
    <dbReference type="NCBI Taxonomy" id="1353260"/>
    <lineage>
        <taxon>Archaea</taxon>
        <taxon>Nitrososphaerota</taxon>
        <taxon>Nitrososphaeria</taxon>
        <taxon>Nitrososphaerales</taxon>
        <taxon>Nitrososphaeraceae</taxon>
        <taxon>Candidatus Nitrosocosmicus</taxon>
    </lineage>
</organism>